<evidence type="ECO:0000313" key="1">
    <source>
        <dbReference type="EMBL" id="KNE97695.1"/>
    </source>
</evidence>
<sequence>MIPTNWRLSSSPEDDSDELERLQAFGRYSRRAGEAPAFRNHLPMAWRGSRPLEGTPDELERPQLVGIIFRRPGEAPGLRKLPDELEELQLVGTSLVRREATPTSWSFSSSLGSDPDGLERLQAVFTPRLCTNHAPLGTQKGCGSPSTPELQAWMEIHALFGREWPSTPATQASMAIDACNSGVNGHRRLQLRRQWPSTPATQASMAVHAFFGVDAVDEGRRFSAPL</sequence>
<gene>
    <name evidence="1" type="ORF">PSTG_09099</name>
</gene>
<keyword evidence="2" id="KW-1185">Reference proteome</keyword>
<dbReference type="Proteomes" id="UP000054564">
    <property type="component" value="Unassembled WGS sequence"/>
</dbReference>
<dbReference type="EMBL" id="AJIL01000065">
    <property type="protein sequence ID" value="KNE97695.1"/>
    <property type="molecule type" value="Genomic_DNA"/>
</dbReference>
<comment type="caution">
    <text evidence="1">The sequence shown here is derived from an EMBL/GenBank/DDBJ whole genome shotgun (WGS) entry which is preliminary data.</text>
</comment>
<organism evidence="1 2">
    <name type="scientific">Puccinia striiformis f. sp. tritici PST-78</name>
    <dbReference type="NCBI Taxonomy" id="1165861"/>
    <lineage>
        <taxon>Eukaryota</taxon>
        <taxon>Fungi</taxon>
        <taxon>Dikarya</taxon>
        <taxon>Basidiomycota</taxon>
        <taxon>Pucciniomycotina</taxon>
        <taxon>Pucciniomycetes</taxon>
        <taxon>Pucciniales</taxon>
        <taxon>Pucciniaceae</taxon>
        <taxon>Puccinia</taxon>
    </lineage>
</organism>
<accession>A0A0L0VEJ2</accession>
<evidence type="ECO:0000313" key="2">
    <source>
        <dbReference type="Proteomes" id="UP000054564"/>
    </source>
</evidence>
<dbReference type="AlphaFoldDB" id="A0A0L0VEJ2"/>
<name>A0A0L0VEJ2_9BASI</name>
<proteinExistence type="predicted"/>
<protein>
    <submittedName>
        <fullName evidence="1">Uncharacterized protein</fullName>
    </submittedName>
</protein>
<reference evidence="2" key="1">
    <citation type="submission" date="2014-03" db="EMBL/GenBank/DDBJ databases">
        <title>The Genome Sequence of Puccinia striiformis f. sp. tritici PST-78.</title>
        <authorList>
            <consortium name="The Broad Institute Genome Sequencing Platform"/>
            <person name="Cuomo C."/>
            <person name="Hulbert S."/>
            <person name="Chen X."/>
            <person name="Walker B."/>
            <person name="Young S.K."/>
            <person name="Zeng Q."/>
            <person name="Gargeya S."/>
            <person name="Fitzgerald M."/>
            <person name="Haas B."/>
            <person name="Abouelleil A."/>
            <person name="Alvarado L."/>
            <person name="Arachchi H.M."/>
            <person name="Berlin A.M."/>
            <person name="Chapman S.B."/>
            <person name="Goldberg J."/>
            <person name="Griggs A."/>
            <person name="Gujja S."/>
            <person name="Hansen M."/>
            <person name="Howarth C."/>
            <person name="Imamovic A."/>
            <person name="Larimer J."/>
            <person name="McCowan C."/>
            <person name="Montmayeur A."/>
            <person name="Murphy C."/>
            <person name="Neiman D."/>
            <person name="Pearson M."/>
            <person name="Priest M."/>
            <person name="Roberts A."/>
            <person name="Saif S."/>
            <person name="Shea T."/>
            <person name="Sisk P."/>
            <person name="Sykes S."/>
            <person name="Wortman J."/>
            <person name="Nusbaum C."/>
            <person name="Birren B."/>
        </authorList>
    </citation>
    <scope>NUCLEOTIDE SEQUENCE [LARGE SCALE GENOMIC DNA]</scope>
    <source>
        <strain evidence="2">race PST-78</strain>
    </source>
</reference>